<feature type="binding site" evidence="5">
    <location>
        <position position="172"/>
    </location>
    <ligand>
        <name>adenosylcob(III)alamin</name>
        <dbReference type="ChEBI" id="CHEBI:18408"/>
    </ligand>
</feature>
<name>A0A963YYM3_9PROT</name>
<dbReference type="PIRSF" id="PIRSF018982">
    <property type="entry name" value="EutC"/>
    <property type="match status" value="1"/>
</dbReference>
<gene>
    <name evidence="5 6" type="primary">eutC</name>
    <name evidence="6" type="ORF">ACELLULO517_00330</name>
</gene>
<comment type="subunit">
    <text evidence="5">The basic unit is a heterodimer which dimerizes to form tetramers. The heterotetramers trimerize; 6 large subunits form a core ring with 6 small subunits projecting outwards.</text>
</comment>
<dbReference type="PANTHER" id="PTHR39330:SF1">
    <property type="entry name" value="ETHANOLAMINE AMMONIA-LYASE SMALL SUBUNIT"/>
    <property type="match status" value="1"/>
</dbReference>
<keyword evidence="7" id="KW-1185">Reference proteome</keyword>
<keyword evidence="2 5" id="KW-0456">Lyase</keyword>
<organism evidence="6 7">
    <name type="scientific">Acidisoma cellulosilyticum</name>
    <dbReference type="NCBI Taxonomy" id="2802395"/>
    <lineage>
        <taxon>Bacteria</taxon>
        <taxon>Pseudomonadati</taxon>
        <taxon>Pseudomonadota</taxon>
        <taxon>Alphaproteobacteria</taxon>
        <taxon>Acetobacterales</taxon>
        <taxon>Acidocellaceae</taxon>
        <taxon>Acidisoma</taxon>
    </lineage>
</organism>
<keyword evidence="4 5" id="KW-1283">Bacterial microcompartment</keyword>
<sequence>MSIDRFEALRQFTAARIGLGRSGPGIATPDHLAFRAAHALARDAVHTELDLAALERSLVLLGLPVLRVESRAPDQQTYLTRPDFGRRLSDASATLLRDKAPGLEIAVLVAGGLSAFATASHAAELLALLAPALQRAGRTLGPICIAPRGRVALGDEVGALLGARLMLVLIGERPGLSSPDSLGAYITLAPRLGQTDADRNCISNIRPEGMLLTEAARRILWLTDQAMTRGISGVGLKDDSDRVLLTSEAAAASPALE</sequence>
<comment type="function">
    <text evidence="5">Catalyzes the deamination of various vicinal amino-alcohols to oxo compounds. Allows this organism to utilize ethanolamine as the sole source of nitrogen and carbon in the presence of external vitamin B12.</text>
</comment>
<comment type="pathway">
    <text evidence="5">Amine and polyamine degradation; ethanolamine degradation.</text>
</comment>
<dbReference type="GO" id="GO:0009350">
    <property type="term" value="C:ethanolamine ammonia-lyase complex"/>
    <property type="evidence" value="ECO:0007669"/>
    <property type="project" value="UniProtKB-UniRule"/>
</dbReference>
<comment type="similarity">
    <text evidence="5">Belongs to the EutC family.</text>
</comment>
<dbReference type="InterPro" id="IPR042255">
    <property type="entry name" value="EutC_N"/>
</dbReference>
<keyword evidence="1 5" id="KW-0846">Cobalamin</keyword>
<dbReference type="HAMAP" id="MF_00601">
    <property type="entry name" value="EutC"/>
    <property type="match status" value="1"/>
</dbReference>
<dbReference type="EC" id="4.3.1.7" evidence="5"/>
<proteinExistence type="inferred from homology"/>
<comment type="caution">
    <text evidence="6">The sequence shown here is derived from an EMBL/GenBank/DDBJ whole genome shotgun (WGS) entry which is preliminary data.</text>
</comment>
<dbReference type="GO" id="GO:0031419">
    <property type="term" value="F:cobalamin binding"/>
    <property type="evidence" value="ECO:0007669"/>
    <property type="project" value="UniProtKB-UniRule"/>
</dbReference>
<evidence type="ECO:0000313" key="7">
    <source>
        <dbReference type="Proteomes" id="UP000721844"/>
    </source>
</evidence>
<evidence type="ECO:0000256" key="5">
    <source>
        <dbReference type="HAMAP-Rule" id="MF_00601"/>
    </source>
</evidence>
<dbReference type="GO" id="GO:0046336">
    <property type="term" value="P:ethanolamine catabolic process"/>
    <property type="evidence" value="ECO:0007669"/>
    <property type="project" value="UniProtKB-UniRule"/>
</dbReference>
<comment type="catalytic activity">
    <reaction evidence="5">
        <text>ethanolamine = acetaldehyde + NH4(+)</text>
        <dbReference type="Rhea" id="RHEA:15313"/>
        <dbReference type="ChEBI" id="CHEBI:15343"/>
        <dbReference type="ChEBI" id="CHEBI:28938"/>
        <dbReference type="ChEBI" id="CHEBI:57603"/>
        <dbReference type="EC" id="4.3.1.7"/>
    </reaction>
</comment>
<feature type="binding site" evidence="5">
    <location>
        <position position="151"/>
    </location>
    <ligand>
        <name>adenosylcob(III)alamin</name>
        <dbReference type="ChEBI" id="CHEBI:18408"/>
    </ligand>
</feature>
<dbReference type="Gene3D" id="1.10.30.40">
    <property type="entry name" value="Ethanolamine ammonia-lyase light chain (EutC), N-terminal domain"/>
    <property type="match status" value="1"/>
</dbReference>
<reference evidence="6 7" key="1">
    <citation type="journal article" date="2021" name="Microorganisms">
        <title>Acidisoma silvae sp. nov. and Acidisomacellulosilytica sp. nov., Two Acidophilic Bacteria Isolated from Decaying Wood, Hydrolyzing Cellulose and Producing Poly-3-hydroxybutyrate.</title>
        <authorList>
            <person name="Mieszkin S."/>
            <person name="Pouder E."/>
            <person name="Uroz S."/>
            <person name="Simon-Colin C."/>
            <person name="Alain K."/>
        </authorList>
    </citation>
    <scope>NUCLEOTIDE SEQUENCE [LARGE SCALE GENOMIC DNA]</scope>
    <source>
        <strain evidence="6 7">HW T5.17</strain>
    </source>
</reference>
<dbReference type="AlphaFoldDB" id="A0A963YYM3"/>
<evidence type="ECO:0000256" key="3">
    <source>
        <dbReference type="ARBA" id="ARBA00023285"/>
    </source>
</evidence>
<dbReference type="NCBIfam" id="NF003971">
    <property type="entry name" value="PRK05465.1"/>
    <property type="match status" value="1"/>
</dbReference>
<feature type="binding site" evidence="5">
    <location>
        <position position="201"/>
    </location>
    <ligand>
        <name>adenosylcob(III)alamin</name>
        <dbReference type="ChEBI" id="CHEBI:18408"/>
    </ligand>
</feature>
<keyword evidence="3 5" id="KW-0170">Cobalt</keyword>
<dbReference type="GO" id="GO:0031471">
    <property type="term" value="C:ethanolamine degradation polyhedral organelle"/>
    <property type="evidence" value="ECO:0007669"/>
    <property type="project" value="UniProtKB-UniRule"/>
</dbReference>
<evidence type="ECO:0000313" key="6">
    <source>
        <dbReference type="EMBL" id="MCB8878660.1"/>
    </source>
</evidence>
<comment type="cofactor">
    <cofactor evidence="5">
        <name>adenosylcob(III)alamin</name>
        <dbReference type="ChEBI" id="CHEBI:18408"/>
    </cofactor>
    <text evidence="5">Binds between the large and small subunits.</text>
</comment>
<dbReference type="InterPro" id="IPR042251">
    <property type="entry name" value="EutC_C"/>
</dbReference>
<protein>
    <recommendedName>
        <fullName evidence="5">Ethanolamine ammonia-lyase small subunit</fullName>
        <shortName evidence="5">EAL small subunit</shortName>
        <ecNumber evidence="5">4.3.1.7</ecNumber>
    </recommendedName>
</protein>
<dbReference type="GO" id="GO:0006520">
    <property type="term" value="P:amino acid metabolic process"/>
    <property type="evidence" value="ECO:0007669"/>
    <property type="project" value="InterPro"/>
</dbReference>
<evidence type="ECO:0000256" key="2">
    <source>
        <dbReference type="ARBA" id="ARBA00023239"/>
    </source>
</evidence>
<accession>A0A963YYM3</accession>
<dbReference type="EMBL" id="JAESVA010000001">
    <property type="protein sequence ID" value="MCB8878660.1"/>
    <property type="molecule type" value="Genomic_DNA"/>
</dbReference>
<dbReference type="InterPro" id="IPR009246">
    <property type="entry name" value="EutC"/>
</dbReference>
<evidence type="ECO:0000256" key="1">
    <source>
        <dbReference type="ARBA" id="ARBA00022628"/>
    </source>
</evidence>
<evidence type="ECO:0000256" key="4">
    <source>
        <dbReference type="ARBA" id="ARBA00024446"/>
    </source>
</evidence>
<comment type="subcellular location">
    <subcellularLocation>
        <location evidence="5">Bacterial microcompartment</location>
    </subcellularLocation>
</comment>
<dbReference type="RefSeq" id="WP_227304514.1">
    <property type="nucleotide sequence ID" value="NZ_JAESVA010000001.1"/>
</dbReference>
<dbReference type="Proteomes" id="UP000721844">
    <property type="component" value="Unassembled WGS sequence"/>
</dbReference>
<dbReference type="GO" id="GO:0008851">
    <property type="term" value="F:ethanolamine ammonia-lyase activity"/>
    <property type="evidence" value="ECO:0007669"/>
    <property type="project" value="UniProtKB-UniRule"/>
</dbReference>
<dbReference type="PANTHER" id="PTHR39330">
    <property type="entry name" value="ETHANOLAMINE AMMONIA-LYASE LIGHT CHAIN"/>
    <property type="match status" value="1"/>
</dbReference>
<dbReference type="Gene3D" id="3.40.50.11240">
    <property type="entry name" value="Ethanolamine ammonia-lyase light chain (EutC)"/>
    <property type="match status" value="1"/>
</dbReference>
<dbReference type="Pfam" id="PF05985">
    <property type="entry name" value="EutC"/>
    <property type="match status" value="1"/>
</dbReference>